<keyword evidence="2" id="KW-1185">Reference proteome</keyword>
<dbReference type="RefSeq" id="WP_138728743.1">
    <property type="nucleotide sequence ID" value="NZ_SRMP02000045.1"/>
</dbReference>
<evidence type="ECO:0000313" key="2">
    <source>
        <dbReference type="Proteomes" id="UP001517367"/>
    </source>
</evidence>
<dbReference type="Proteomes" id="UP001517367">
    <property type="component" value="Unassembled WGS sequence"/>
</dbReference>
<evidence type="ECO:0008006" key="3">
    <source>
        <dbReference type="Google" id="ProtNLM"/>
    </source>
</evidence>
<accession>A0ABW9JL15</accession>
<name>A0ABW9JL15_9SPHI</name>
<comment type="caution">
    <text evidence="1">The sequence shown here is derived from an EMBL/GenBank/DDBJ whole genome shotgun (WGS) entry which is preliminary data.</text>
</comment>
<proteinExistence type="predicted"/>
<gene>
    <name evidence="1" type="ORF">E5L68_016770</name>
</gene>
<dbReference type="EMBL" id="SRMP02000045">
    <property type="protein sequence ID" value="MFN0293048.1"/>
    <property type="molecule type" value="Genomic_DNA"/>
</dbReference>
<protein>
    <recommendedName>
        <fullName evidence="3">Fe/B12 periplasmic-binding domain-containing protein</fullName>
    </recommendedName>
</protein>
<sequence length="150" mass="16931">MSSLNDLINAENNAEFREELLERLAIVEHKIKFIEKVPVCFLDSLGQPYLGPLAIAELGGATLTLSTEEAVYVIFYETGKQLNDLMRTAPVLMNEEWQAVKFSRVCLLSDDYNLSKADEAVALVEDIAEMIHPGHFIFGHEGDKWIRFTV</sequence>
<evidence type="ECO:0000313" key="1">
    <source>
        <dbReference type="EMBL" id="MFN0293048.1"/>
    </source>
</evidence>
<reference evidence="1 2" key="1">
    <citation type="submission" date="2024-12" db="EMBL/GenBank/DDBJ databases">
        <authorList>
            <person name="Hu S."/>
        </authorList>
    </citation>
    <scope>NUCLEOTIDE SEQUENCE [LARGE SCALE GENOMIC DNA]</scope>
    <source>
        <strain evidence="1 2">P-25</strain>
    </source>
</reference>
<organism evidence="1 2">
    <name type="scientific">Pedobacter helvus</name>
    <dbReference type="NCBI Taxonomy" id="2563444"/>
    <lineage>
        <taxon>Bacteria</taxon>
        <taxon>Pseudomonadati</taxon>
        <taxon>Bacteroidota</taxon>
        <taxon>Sphingobacteriia</taxon>
        <taxon>Sphingobacteriales</taxon>
        <taxon>Sphingobacteriaceae</taxon>
        <taxon>Pedobacter</taxon>
    </lineage>
</organism>